<dbReference type="GO" id="GO:0005743">
    <property type="term" value="C:mitochondrial inner membrane"/>
    <property type="evidence" value="ECO:0007669"/>
    <property type="project" value="UniProtKB-SubCell"/>
</dbReference>
<comment type="pathway">
    <text evidence="2">Energy metabolism; oxidative phosphorylation.</text>
</comment>
<dbReference type="AlphaFoldDB" id="A0A2G4SP53"/>
<protein>
    <submittedName>
        <fullName evidence="12">COX4, subunit IV of cytochrome c oxidase</fullName>
    </submittedName>
</protein>
<feature type="compositionally biased region" description="Polar residues" evidence="11">
    <location>
        <begin position="136"/>
        <end position="145"/>
    </location>
</feature>
<dbReference type="GO" id="GO:0016491">
    <property type="term" value="F:oxidoreductase activity"/>
    <property type="evidence" value="ECO:0007669"/>
    <property type="project" value="UniProtKB-KW"/>
</dbReference>
<evidence type="ECO:0000256" key="6">
    <source>
        <dbReference type="ARBA" id="ARBA00022946"/>
    </source>
</evidence>
<evidence type="ECO:0000256" key="5">
    <source>
        <dbReference type="ARBA" id="ARBA00022792"/>
    </source>
</evidence>
<dbReference type="STRING" id="1340429.A0A2G4SP53"/>
<evidence type="ECO:0000313" key="12">
    <source>
        <dbReference type="EMBL" id="PHZ10543.1"/>
    </source>
</evidence>
<dbReference type="CDD" id="cd00922">
    <property type="entry name" value="Cyt_c_Oxidase_IV"/>
    <property type="match status" value="1"/>
</dbReference>
<proteinExistence type="inferred from homology"/>
<dbReference type="InterPro" id="IPR004203">
    <property type="entry name" value="Cyt_c_oxidase_su4_fam"/>
</dbReference>
<dbReference type="GO" id="GO:0006123">
    <property type="term" value="P:mitochondrial electron transport, cytochrome c to oxygen"/>
    <property type="evidence" value="ECO:0007669"/>
    <property type="project" value="InterPro"/>
</dbReference>
<keyword evidence="9" id="KW-0496">Mitochondrion</keyword>
<evidence type="ECO:0000256" key="3">
    <source>
        <dbReference type="ARBA" id="ARBA00008135"/>
    </source>
</evidence>
<sequence length="158" mass="17172">MLRSAAVRARTGAVRMVGRRNASTNVSVQNIETRWKTLSTAEQNTIAKQLEEAQKGDWKVLSLEEKKAAYYIAFGPHGPREPLTKPGHGMKVVGGVSGVIAASAALFYAIRVNGQETPKTISKEWEEATNEYLKSQNSNPITGISSEGYKGKGYVTSD</sequence>
<keyword evidence="10" id="KW-0472">Membrane</keyword>
<dbReference type="Proteomes" id="UP000242254">
    <property type="component" value="Unassembled WGS sequence"/>
</dbReference>
<dbReference type="GO" id="GO:0045277">
    <property type="term" value="C:respiratory chain complex IV"/>
    <property type="evidence" value="ECO:0007669"/>
    <property type="project" value="InterPro"/>
</dbReference>
<evidence type="ECO:0000256" key="1">
    <source>
        <dbReference type="ARBA" id="ARBA00004434"/>
    </source>
</evidence>
<dbReference type="Pfam" id="PF02936">
    <property type="entry name" value="COX4"/>
    <property type="match status" value="1"/>
</dbReference>
<comment type="subcellular location">
    <subcellularLocation>
        <location evidence="1">Mitochondrion inner membrane</location>
        <topology evidence="1">Single-pass membrane protein</topology>
    </subcellularLocation>
</comment>
<comment type="similarity">
    <text evidence="3">Belongs to the cytochrome c oxidase IV family.</text>
</comment>
<dbReference type="InterPro" id="IPR036639">
    <property type="entry name" value="Cyt_c_oxidase_su4_sf"/>
</dbReference>
<accession>A0A2G4SP53</accession>
<dbReference type="EMBL" id="KZ303854">
    <property type="protein sequence ID" value="PHZ10543.1"/>
    <property type="molecule type" value="Genomic_DNA"/>
</dbReference>
<dbReference type="FunFam" id="1.10.442.10:FF:000002">
    <property type="entry name" value="Cytochrome c oxidase subunit V"/>
    <property type="match status" value="1"/>
</dbReference>
<feature type="region of interest" description="Disordered" evidence="11">
    <location>
        <begin position="136"/>
        <end position="158"/>
    </location>
</feature>
<keyword evidence="5" id="KW-0999">Mitochondrion inner membrane</keyword>
<evidence type="ECO:0000256" key="8">
    <source>
        <dbReference type="ARBA" id="ARBA00023002"/>
    </source>
</evidence>
<evidence type="ECO:0000256" key="7">
    <source>
        <dbReference type="ARBA" id="ARBA00022989"/>
    </source>
</evidence>
<evidence type="ECO:0000256" key="10">
    <source>
        <dbReference type="ARBA" id="ARBA00023136"/>
    </source>
</evidence>
<dbReference type="Gene3D" id="1.10.442.10">
    <property type="entry name" value="Cytochrome c oxidase subunit IV"/>
    <property type="match status" value="1"/>
</dbReference>
<dbReference type="PANTHER" id="PTHR10707:SF10">
    <property type="entry name" value="CYTOCHROME C OXIDASE SUBUNIT 4"/>
    <property type="match status" value="1"/>
</dbReference>
<evidence type="ECO:0000256" key="11">
    <source>
        <dbReference type="SAM" id="MobiDB-lite"/>
    </source>
</evidence>
<dbReference type="GeneID" id="35438611"/>
<name>A0A2G4SP53_RHIZD</name>
<evidence type="ECO:0000313" key="13">
    <source>
        <dbReference type="Proteomes" id="UP000242254"/>
    </source>
</evidence>
<keyword evidence="13" id="KW-1185">Reference proteome</keyword>
<evidence type="ECO:0000256" key="2">
    <source>
        <dbReference type="ARBA" id="ARBA00004673"/>
    </source>
</evidence>
<keyword evidence="4" id="KW-0812">Transmembrane</keyword>
<evidence type="ECO:0000256" key="4">
    <source>
        <dbReference type="ARBA" id="ARBA00022692"/>
    </source>
</evidence>
<evidence type="ECO:0000256" key="9">
    <source>
        <dbReference type="ARBA" id="ARBA00023128"/>
    </source>
</evidence>
<dbReference type="PANTHER" id="PTHR10707">
    <property type="entry name" value="CYTOCHROME C OXIDASE SUBUNIT IV"/>
    <property type="match status" value="1"/>
</dbReference>
<reference evidence="12 13" key="1">
    <citation type="journal article" date="2016" name="Proc. Natl. Acad. Sci. U.S.A.">
        <title>Lipid metabolic changes in an early divergent fungus govern the establishment of a mutualistic symbiosis with endobacteria.</title>
        <authorList>
            <person name="Lastovetsky O.A."/>
            <person name="Gaspar M.L."/>
            <person name="Mondo S.J."/>
            <person name="LaButti K.M."/>
            <person name="Sandor L."/>
            <person name="Grigoriev I.V."/>
            <person name="Henry S.A."/>
            <person name="Pawlowska T.E."/>
        </authorList>
    </citation>
    <scope>NUCLEOTIDE SEQUENCE [LARGE SCALE GENOMIC DNA]</scope>
    <source>
        <strain evidence="12 13">ATCC 52813</strain>
    </source>
</reference>
<keyword evidence="8" id="KW-0560">Oxidoreductase</keyword>
<gene>
    <name evidence="12" type="ORF">RHIMIDRAFT_228584</name>
</gene>
<keyword evidence="6" id="KW-0809">Transit peptide</keyword>
<dbReference type="RefSeq" id="XP_023464251.1">
    <property type="nucleotide sequence ID" value="XM_023607621.1"/>
</dbReference>
<keyword evidence="7" id="KW-1133">Transmembrane helix</keyword>
<dbReference type="SUPFAM" id="SSF81406">
    <property type="entry name" value="Mitochondrial cytochrome c oxidase subunit IV"/>
    <property type="match status" value="1"/>
</dbReference>
<organism evidence="12 13">
    <name type="scientific">Rhizopus microsporus ATCC 52813</name>
    <dbReference type="NCBI Taxonomy" id="1340429"/>
    <lineage>
        <taxon>Eukaryota</taxon>
        <taxon>Fungi</taxon>
        <taxon>Fungi incertae sedis</taxon>
        <taxon>Mucoromycota</taxon>
        <taxon>Mucoromycotina</taxon>
        <taxon>Mucoromycetes</taxon>
        <taxon>Mucorales</taxon>
        <taxon>Mucorineae</taxon>
        <taxon>Rhizopodaceae</taxon>
        <taxon>Rhizopus</taxon>
    </lineage>
</organism>